<evidence type="ECO:0000313" key="5">
    <source>
        <dbReference type="Proteomes" id="UP000694845"/>
    </source>
</evidence>
<dbReference type="GeneID" id="110977592"/>
<keyword evidence="5" id="KW-1185">Reference proteome</keyword>
<proteinExistence type="inferred from homology"/>
<dbReference type="RefSeq" id="XP_022087541.1">
    <property type="nucleotide sequence ID" value="XM_022231849.1"/>
</dbReference>
<gene>
    <name evidence="6 7 8 9 10" type="primary">LOC110977592</name>
</gene>
<evidence type="ECO:0000313" key="8">
    <source>
        <dbReference type="RefSeq" id="XP_022087539.1"/>
    </source>
</evidence>
<dbReference type="PRINTS" id="PR00721">
    <property type="entry name" value="STOMATIN"/>
</dbReference>
<evidence type="ECO:0000313" key="9">
    <source>
        <dbReference type="RefSeq" id="XP_022087540.1"/>
    </source>
</evidence>
<dbReference type="RefSeq" id="XP_022087540.1">
    <property type="nucleotide sequence ID" value="XM_022231848.1"/>
</dbReference>
<feature type="domain" description="Band 7" evidence="4">
    <location>
        <begin position="97"/>
        <end position="251"/>
    </location>
</feature>
<dbReference type="InterPro" id="IPR036013">
    <property type="entry name" value="Band_7/SPFH_dom_sf"/>
</dbReference>
<dbReference type="Pfam" id="PF01145">
    <property type="entry name" value="Band_7"/>
    <property type="match status" value="1"/>
</dbReference>
<dbReference type="Gene3D" id="3.30.479.30">
    <property type="entry name" value="Band 7 domain"/>
    <property type="match status" value="1"/>
</dbReference>
<feature type="region of interest" description="Disordered" evidence="2">
    <location>
        <begin position="278"/>
        <end position="297"/>
    </location>
</feature>
<dbReference type="OrthoDB" id="3592703at2759"/>
<evidence type="ECO:0000256" key="3">
    <source>
        <dbReference type="SAM" id="Phobius"/>
    </source>
</evidence>
<dbReference type="Proteomes" id="UP000694845">
    <property type="component" value="Unplaced"/>
</dbReference>
<evidence type="ECO:0000313" key="6">
    <source>
        <dbReference type="RefSeq" id="XP_022087537.1"/>
    </source>
</evidence>
<organism evidence="5 7">
    <name type="scientific">Acanthaster planci</name>
    <name type="common">Crown-of-thorns starfish</name>
    <dbReference type="NCBI Taxonomy" id="133434"/>
    <lineage>
        <taxon>Eukaryota</taxon>
        <taxon>Metazoa</taxon>
        <taxon>Echinodermata</taxon>
        <taxon>Eleutherozoa</taxon>
        <taxon>Asterozoa</taxon>
        <taxon>Asteroidea</taxon>
        <taxon>Valvatacea</taxon>
        <taxon>Valvatida</taxon>
        <taxon>Acanthasteridae</taxon>
        <taxon>Acanthaster</taxon>
    </lineage>
</organism>
<dbReference type="RefSeq" id="XP_022087537.1">
    <property type="nucleotide sequence ID" value="XM_022231845.1"/>
</dbReference>
<accession>A0A8B7Y2Y4</accession>
<dbReference type="CTD" id="9399"/>
<feature type="transmembrane region" description="Helical" evidence="3">
    <location>
        <begin position="74"/>
        <end position="99"/>
    </location>
</feature>
<dbReference type="KEGG" id="aplc:110977592"/>
<dbReference type="InterPro" id="IPR036527">
    <property type="entry name" value="SCP2_sterol-bd_dom_sf"/>
</dbReference>
<evidence type="ECO:0000313" key="10">
    <source>
        <dbReference type="RefSeq" id="XP_022087541.1"/>
    </source>
</evidence>
<keyword evidence="3" id="KW-1133">Transmembrane helix</keyword>
<comment type="similarity">
    <text evidence="1">Belongs to the band 7/mec-2 family.</text>
</comment>
<dbReference type="InterPro" id="IPR001107">
    <property type="entry name" value="Band_7"/>
</dbReference>
<dbReference type="SUPFAM" id="SSF117892">
    <property type="entry name" value="Band 7/SPFH domain"/>
    <property type="match status" value="1"/>
</dbReference>
<evidence type="ECO:0000256" key="2">
    <source>
        <dbReference type="SAM" id="MobiDB-lite"/>
    </source>
</evidence>
<dbReference type="InterPro" id="IPR003033">
    <property type="entry name" value="SCP2_sterol-bd_dom"/>
</dbReference>
<dbReference type="Pfam" id="PF02036">
    <property type="entry name" value="SCP2"/>
    <property type="match status" value="1"/>
</dbReference>
<evidence type="ECO:0000256" key="1">
    <source>
        <dbReference type="ARBA" id="ARBA00008164"/>
    </source>
</evidence>
<name>A0A8B7Y2Y4_ACAPL</name>
<dbReference type="FunFam" id="3.30.479.30:FF:000004">
    <property type="entry name" value="Putative membrane protease family, stomatin"/>
    <property type="match status" value="1"/>
</dbReference>
<dbReference type="SMART" id="SM00244">
    <property type="entry name" value="PHB"/>
    <property type="match status" value="1"/>
</dbReference>
<dbReference type="PANTHER" id="PTHR10264:SF130">
    <property type="entry name" value="STOMATIN-LIKE PROTEIN 1"/>
    <property type="match status" value="1"/>
</dbReference>
<evidence type="ECO:0000259" key="4">
    <source>
        <dbReference type="SMART" id="SM00244"/>
    </source>
</evidence>
<dbReference type="Gene3D" id="3.30.1050.10">
    <property type="entry name" value="SCP2 sterol-binding domain"/>
    <property type="match status" value="1"/>
</dbReference>
<sequence length="415" mass="45367">MSISMSTMKTSTAWSSSVKYSRLPRSDWDSTSQDSAAIDFSSPFNFDSVFTYSKVMPPYLEEERTYTPPLLTRICTSVVVILGFLVVFLTFPISGFVAVKMVQQFERLVVFRLGRLQPPKGPGIVIVLPFIDKWRRVDMRTRAFNVPPQQLITADGAAISVGATVYFRTKDVSLSIASVQDLNHSTRNLAQTVLLNTLAARSLKAIENDKNLVNGLIHEEMNATTNNWGIEVSKVEVSQVTVVQEAVEGVSVDKLGTIFSQIISGQYSPMSHLVQMPTPPTAPPSLLTPSQPRPAQRGVSLPVVTPQDLLTSVRPLLNEALVEDVKAVYKFVVTGNNGGTFFLDLKSGSGDAGEGEPPSEPDVTLTTSTFDLHAMFTGQIRPYMAYMAGKLAVEGDRGVAMKLETVIQQLRGARC</sequence>
<reference evidence="6 7" key="1">
    <citation type="submission" date="2025-04" db="UniProtKB">
        <authorList>
            <consortium name="RefSeq"/>
        </authorList>
    </citation>
    <scope>IDENTIFICATION</scope>
</reference>
<protein>
    <submittedName>
        <fullName evidence="6 7">Stomatin-like protein 1</fullName>
    </submittedName>
</protein>
<dbReference type="AlphaFoldDB" id="A0A8B7Y2Y4"/>
<dbReference type="PANTHER" id="PTHR10264">
    <property type="entry name" value="BAND 7 PROTEIN-RELATED"/>
    <property type="match status" value="1"/>
</dbReference>
<dbReference type="RefSeq" id="XP_022087539.1">
    <property type="nucleotide sequence ID" value="XM_022231847.1"/>
</dbReference>
<dbReference type="GO" id="GO:0009898">
    <property type="term" value="C:cytoplasmic side of plasma membrane"/>
    <property type="evidence" value="ECO:0007669"/>
    <property type="project" value="UniProtKB-ARBA"/>
</dbReference>
<dbReference type="InterPro" id="IPR043202">
    <property type="entry name" value="Band-7_stomatin-like"/>
</dbReference>
<dbReference type="RefSeq" id="XP_022087538.1">
    <property type="nucleotide sequence ID" value="XM_022231846.1"/>
</dbReference>
<dbReference type="InterPro" id="IPR001972">
    <property type="entry name" value="Stomatin_HflK_fam"/>
</dbReference>
<dbReference type="OMA" id="AMHFLSH"/>
<dbReference type="SUPFAM" id="SSF55718">
    <property type="entry name" value="SCP-like"/>
    <property type="match status" value="1"/>
</dbReference>
<evidence type="ECO:0000313" key="7">
    <source>
        <dbReference type="RefSeq" id="XP_022087538.1"/>
    </source>
</evidence>
<keyword evidence="3" id="KW-0812">Transmembrane</keyword>
<keyword evidence="3" id="KW-0472">Membrane</keyword>